<feature type="non-terminal residue" evidence="1">
    <location>
        <position position="1"/>
    </location>
</feature>
<protein>
    <submittedName>
        <fullName evidence="1">Guanine nucleotide exchange factor subunit RIC1-like</fullName>
    </submittedName>
</protein>
<name>A0ABD2F2J0_DAUMA</name>
<dbReference type="EMBL" id="JBFSEQ010000002">
    <property type="protein sequence ID" value="KAL2792411.1"/>
    <property type="molecule type" value="Genomic_DNA"/>
</dbReference>
<organism evidence="1 2">
    <name type="scientific">Daubentonia madagascariensis</name>
    <name type="common">Aye-aye</name>
    <name type="synonym">Sciurus madagascariensis</name>
    <dbReference type="NCBI Taxonomy" id="31869"/>
    <lineage>
        <taxon>Eukaryota</taxon>
        <taxon>Metazoa</taxon>
        <taxon>Chordata</taxon>
        <taxon>Craniata</taxon>
        <taxon>Vertebrata</taxon>
        <taxon>Euteleostomi</taxon>
        <taxon>Mammalia</taxon>
        <taxon>Eutheria</taxon>
        <taxon>Euarchontoglires</taxon>
        <taxon>Primates</taxon>
        <taxon>Strepsirrhini</taxon>
        <taxon>Chiromyiformes</taxon>
        <taxon>Daubentoniidae</taxon>
        <taxon>Daubentonia</taxon>
    </lineage>
</organism>
<accession>A0ABD2F2J0</accession>
<proteinExistence type="predicted"/>
<evidence type="ECO:0000313" key="2">
    <source>
        <dbReference type="Proteomes" id="UP001610411"/>
    </source>
</evidence>
<evidence type="ECO:0000313" key="1">
    <source>
        <dbReference type="EMBL" id="KAL2792411.1"/>
    </source>
</evidence>
<gene>
    <name evidence="1" type="ORF">WCI35_007685</name>
</gene>
<comment type="caution">
    <text evidence="1">The sequence shown here is derived from an EMBL/GenBank/DDBJ whole genome shotgun (WGS) entry which is preliminary data.</text>
</comment>
<feature type="non-terminal residue" evidence="1">
    <location>
        <position position="87"/>
    </location>
</feature>
<keyword evidence="2" id="KW-1185">Reference proteome</keyword>
<dbReference type="AlphaFoldDB" id="A0ABD2F2J0"/>
<dbReference type="Proteomes" id="UP001610411">
    <property type="component" value="Unassembled WGS sequence"/>
</dbReference>
<reference evidence="1 2" key="1">
    <citation type="journal article" date="2024" name="G3 (Bethesda)">
        <title>A hybrid genome assembly of the endangered aye-aye (Daubentonia madagascariensis).</title>
        <authorList>
            <person name="Versoza C.J."/>
            <person name="Pfeifer S.P."/>
        </authorList>
    </citation>
    <scope>NUCLEOTIDE SEQUENCE [LARGE SCALE GENOMIC DNA]</scope>
    <source>
        <strain evidence="1">6821</strain>
    </source>
</reference>
<sequence length="87" mass="9976">RWTEFMLVMMEKRVSKQGMIANKILGDYLTLQKRTHSQALMELSSSNRVPGMTISVCPFRDSCKVWQTCSSAVLILPYFVLPYGIEN</sequence>